<organism evidence="2">
    <name type="scientific">viral metagenome</name>
    <dbReference type="NCBI Taxonomy" id="1070528"/>
    <lineage>
        <taxon>unclassified sequences</taxon>
        <taxon>metagenomes</taxon>
        <taxon>organismal metagenomes</taxon>
    </lineage>
</organism>
<reference evidence="2" key="1">
    <citation type="submission" date="2020-03" db="EMBL/GenBank/DDBJ databases">
        <title>The deep terrestrial virosphere.</title>
        <authorList>
            <person name="Holmfeldt K."/>
            <person name="Nilsson E."/>
            <person name="Simone D."/>
            <person name="Lopez-Fernandez M."/>
            <person name="Wu X."/>
            <person name="de Brujin I."/>
            <person name="Lundin D."/>
            <person name="Andersson A."/>
            <person name="Bertilsson S."/>
            <person name="Dopson M."/>
        </authorList>
    </citation>
    <scope>NUCLEOTIDE SEQUENCE</scope>
    <source>
        <strain evidence="2">TM448A01761</strain>
    </source>
</reference>
<accession>A0A6H1ZSE8</accession>
<evidence type="ECO:0000313" key="2">
    <source>
        <dbReference type="EMBL" id="QJA50438.1"/>
    </source>
</evidence>
<dbReference type="AlphaFoldDB" id="A0A6H1ZSE8"/>
<feature type="coiled-coil region" evidence="1">
    <location>
        <begin position="2"/>
        <end position="29"/>
    </location>
</feature>
<evidence type="ECO:0000256" key="1">
    <source>
        <dbReference type="SAM" id="Coils"/>
    </source>
</evidence>
<name>A0A6H1ZSE8_9ZZZZ</name>
<sequence>MFKTSMAVIDRLQKEIDDLKRNNTLWKNKYEACLYDLSEMQNSLEFEGRTHNLAIEEAKNAIRKEMHKSLVTADVERAKLQGKIEAYDKLMLESGQMMELFDKMITTNPKVNVLNPRDIT</sequence>
<gene>
    <name evidence="2" type="ORF">TM448A01761_0011</name>
</gene>
<protein>
    <submittedName>
        <fullName evidence="2">Uncharacterized protein</fullName>
    </submittedName>
</protein>
<keyword evidence="1" id="KW-0175">Coiled coil</keyword>
<proteinExistence type="predicted"/>
<dbReference type="EMBL" id="MT144195">
    <property type="protein sequence ID" value="QJA50438.1"/>
    <property type="molecule type" value="Genomic_DNA"/>
</dbReference>